<dbReference type="OrthoDB" id="1524955at2"/>
<protein>
    <recommendedName>
        <fullName evidence="2">Curli production assembly/transport component CsgE</fullName>
    </recommendedName>
</protein>
<sequence>MNLKLESIYLYIVKKADYIVFRMISSLKSITSLVFVSLLICCSFSAQAQQTQKERDSLRTLKILKDALNSAVQNNSSTESAELDMEIDGLIMDETISKVGRDFFDMFYATWNAPKNAKNFTITIKEMVLPGLATQITILVNDEEVFKQRVQPRNDIMEQMSNYAIYKTTRYLSNYERMKSQLDGDDQSGSGIF</sequence>
<evidence type="ECO:0000313" key="4">
    <source>
        <dbReference type="EMBL" id="PXX98869.1"/>
    </source>
</evidence>
<gene>
    <name evidence="4" type="ORF">DF185_15960</name>
</gene>
<dbReference type="Proteomes" id="UP000248079">
    <property type="component" value="Unassembled WGS sequence"/>
</dbReference>
<dbReference type="RefSeq" id="WP_110361760.1">
    <property type="nucleotide sequence ID" value="NZ_QFLI01000007.1"/>
</dbReference>
<keyword evidence="5" id="KW-1185">Reference proteome</keyword>
<reference evidence="4 5" key="1">
    <citation type="submission" date="2018-05" db="EMBL/GenBank/DDBJ databases">
        <title>Marinifilum breve JC075T sp. nov., a marine bacterium isolated from Yongle Blue Hole in the South China Sea.</title>
        <authorList>
            <person name="Fu T."/>
        </authorList>
    </citation>
    <scope>NUCLEOTIDE SEQUENCE [LARGE SCALE GENOMIC DNA]</scope>
    <source>
        <strain evidence="4 5">JC075</strain>
    </source>
</reference>
<organism evidence="4 5">
    <name type="scientific">Marinifilum breve</name>
    <dbReference type="NCBI Taxonomy" id="2184082"/>
    <lineage>
        <taxon>Bacteria</taxon>
        <taxon>Pseudomonadati</taxon>
        <taxon>Bacteroidota</taxon>
        <taxon>Bacteroidia</taxon>
        <taxon>Marinilabiliales</taxon>
        <taxon>Marinifilaceae</taxon>
    </lineage>
</organism>
<proteinExistence type="predicted"/>
<comment type="function">
    <text evidence="1">May be involved in the biogenesis of curli organelles.</text>
</comment>
<evidence type="ECO:0000313" key="5">
    <source>
        <dbReference type="Proteomes" id="UP000248079"/>
    </source>
</evidence>
<evidence type="ECO:0000256" key="1">
    <source>
        <dbReference type="ARBA" id="ARBA00003989"/>
    </source>
</evidence>
<evidence type="ECO:0000256" key="3">
    <source>
        <dbReference type="ARBA" id="ARBA00022729"/>
    </source>
</evidence>
<dbReference type="EMBL" id="QFLI01000007">
    <property type="protein sequence ID" value="PXX98869.1"/>
    <property type="molecule type" value="Genomic_DNA"/>
</dbReference>
<dbReference type="InterPro" id="IPR018900">
    <property type="entry name" value="Curli_CsgE"/>
</dbReference>
<dbReference type="AlphaFoldDB" id="A0A2V3ZVG0"/>
<comment type="caution">
    <text evidence="4">The sequence shown here is derived from an EMBL/GenBank/DDBJ whole genome shotgun (WGS) entry which is preliminary data.</text>
</comment>
<keyword evidence="3" id="KW-0732">Signal</keyword>
<name>A0A2V3ZVG0_9BACT</name>
<dbReference type="Pfam" id="PF10627">
    <property type="entry name" value="CsgE"/>
    <property type="match status" value="1"/>
</dbReference>
<accession>A0A2V3ZVG0</accession>
<evidence type="ECO:0000256" key="2">
    <source>
        <dbReference type="ARBA" id="ARBA00014024"/>
    </source>
</evidence>